<proteinExistence type="predicted"/>
<feature type="compositionally biased region" description="Basic and acidic residues" evidence="1">
    <location>
        <begin position="145"/>
        <end position="184"/>
    </location>
</feature>
<dbReference type="HOGENOM" id="CLU_110401_0_0_1"/>
<keyword evidence="3" id="KW-1185">Reference proteome</keyword>
<dbReference type="EMBL" id="CM000160">
    <property type="protein sequence ID" value="EDW97394.2"/>
    <property type="molecule type" value="Genomic_DNA"/>
</dbReference>
<sequence length="220" mass="25177">MCTGKEYLELVSILAQAKPPRPQELRPCNQHEILLHLICHRKEPLTKSQLADLLWNMTSGPKRKFRRRQCGGMNGMEGRSPAEPTDVEVVFGCREKTPPSSISHRGWGRSRIEWLRKLEVQQRQYCHPWQETPGAEATNKAGMESSKKEAECGKSTKKDKACEKHSKKNEAGSREKDKNKERTRSKSKLPGYWAMLHFGCGRNLTHDSSCQDVPHRRKSS</sequence>
<dbReference type="Proteomes" id="UP000002282">
    <property type="component" value="Chromosome 3R"/>
</dbReference>
<reference evidence="2 3" key="1">
    <citation type="journal article" date="2007" name="Nature">
        <title>Evolution of genes and genomes on the Drosophila phylogeny.</title>
        <authorList>
            <consortium name="Drosophila 12 Genomes Consortium"/>
            <person name="Clark A.G."/>
            <person name="Eisen M.B."/>
            <person name="Smith D.R."/>
            <person name="Bergman C.M."/>
            <person name="Oliver B."/>
            <person name="Markow T.A."/>
            <person name="Kaufman T.C."/>
            <person name="Kellis M."/>
            <person name="Gelbart W."/>
            <person name="Iyer V.N."/>
            <person name="Pollard D.A."/>
            <person name="Sackton T.B."/>
            <person name="Larracuente A.M."/>
            <person name="Singh N.D."/>
            <person name="Abad J.P."/>
            <person name="Abt D.N."/>
            <person name="Adryan B."/>
            <person name="Aguade M."/>
            <person name="Akashi H."/>
            <person name="Anderson W.W."/>
            <person name="Aquadro C.F."/>
            <person name="Ardell D.H."/>
            <person name="Arguello R."/>
            <person name="Artieri C.G."/>
            <person name="Barbash D.A."/>
            <person name="Barker D."/>
            <person name="Barsanti P."/>
            <person name="Batterham P."/>
            <person name="Batzoglou S."/>
            <person name="Begun D."/>
            <person name="Bhutkar A."/>
            <person name="Blanco E."/>
            <person name="Bosak S.A."/>
            <person name="Bradley R.K."/>
            <person name="Brand A.D."/>
            <person name="Brent M.R."/>
            <person name="Brooks A.N."/>
            <person name="Brown R.H."/>
            <person name="Butlin R.K."/>
            <person name="Caggese C."/>
            <person name="Calvi B.R."/>
            <person name="Bernardo de Carvalho A."/>
            <person name="Caspi A."/>
            <person name="Castrezana S."/>
            <person name="Celniker S.E."/>
            <person name="Chang J.L."/>
            <person name="Chapple C."/>
            <person name="Chatterji S."/>
            <person name="Chinwalla A."/>
            <person name="Civetta A."/>
            <person name="Clifton S.W."/>
            <person name="Comeron J.M."/>
            <person name="Costello J.C."/>
            <person name="Coyne J.A."/>
            <person name="Daub J."/>
            <person name="David R.G."/>
            <person name="Delcher A.L."/>
            <person name="Delehaunty K."/>
            <person name="Do C.B."/>
            <person name="Ebling H."/>
            <person name="Edwards K."/>
            <person name="Eickbush T."/>
            <person name="Evans J.D."/>
            <person name="Filipski A."/>
            <person name="Findeiss S."/>
            <person name="Freyhult E."/>
            <person name="Fulton L."/>
            <person name="Fulton R."/>
            <person name="Garcia A.C."/>
            <person name="Gardiner A."/>
            <person name="Garfield D.A."/>
            <person name="Garvin B.E."/>
            <person name="Gibson G."/>
            <person name="Gilbert D."/>
            <person name="Gnerre S."/>
            <person name="Godfrey J."/>
            <person name="Good R."/>
            <person name="Gotea V."/>
            <person name="Gravely B."/>
            <person name="Greenberg A.J."/>
            <person name="Griffiths-Jones S."/>
            <person name="Gross S."/>
            <person name="Guigo R."/>
            <person name="Gustafson E.A."/>
            <person name="Haerty W."/>
            <person name="Hahn M.W."/>
            <person name="Halligan D.L."/>
            <person name="Halpern A.L."/>
            <person name="Halter G.M."/>
            <person name="Han M.V."/>
            <person name="Heger A."/>
            <person name="Hillier L."/>
            <person name="Hinrichs A.S."/>
            <person name="Holmes I."/>
            <person name="Hoskins R.A."/>
            <person name="Hubisz M.J."/>
            <person name="Hultmark D."/>
            <person name="Huntley M.A."/>
            <person name="Jaffe D.B."/>
            <person name="Jagadeeshan S."/>
            <person name="Jeck W.R."/>
            <person name="Johnson J."/>
            <person name="Jones C.D."/>
            <person name="Jordan W.C."/>
            <person name="Karpen G.H."/>
            <person name="Kataoka E."/>
            <person name="Keightley P.D."/>
            <person name="Kheradpour P."/>
            <person name="Kirkness E.F."/>
            <person name="Koerich L.B."/>
            <person name="Kristiansen K."/>
            <person name="Kudrna D."/>
            <person name="Kulathinal R.J."/>
            <person name="Kumar S."/>
            <person name="Kwok R."/>
            <person name="Lander E."/>
            <person name="Langley C.H."/>
            <person name="Lapoint R."/>
            <person name="Lazzaro B.P."/>
            <person name="Lee S.J."/>
            <person name="Levesque L."/>
            <person name="Li R."/>
            <person name="Lin C.F."/>
            <person name="Lin M.F."/>
            <person name="Lindblad-Toh K."/>
            <person name="Llopart A."/>
            <person name="Long M."/>
            <person name="Low L."/>
            <person name="Lozovsky E."/>
            <person name="Lu J."/>
            <person name="Luo M."/>
            <person name="Machado C.A."/>
            <person name="Makalowski W."/>
            <person name="Marzo M."/>
            <person name="Matsuda M."/>
            <person name="Matzkin L."/>
            <person name="McAllister B."/>
            <person name="McBride C.S."/>
            <person name="McKernan B."/>
            <person name="McKernan K."/>
            <person name="Mendez-Lago M."/>
            <person name="Minx P."/>
            <person name="Mollenhauer M.U."/>
            <person name="Montooth K."/>
            <person name="Mount S.M."/>
            <person name="Mu X."/>
            <person name="Myers E."/>
            <person name="Negre B."/>
            <person name="Newfeld S."/>
            <person name="Nielsen R."/>
            <person name="Noor M.A."/>
            <person name="O'Grady P."/>
            <person name="Pachter L."/>
            <person name="Papaceit M."/>
            <person name="Parisi M.J."/>
            <person name="Parisi M."/>
            <person name="Parts L."/>
            <person name="Pedersen J.S."/>
            <person name="Pesole G."/>
            <person name="Phillippy A.M."/>
            <person name="Ponting C.P."/>
            <person name="Pop M."/>
            <person name="Porcelli D."/>
            <person name="Powell J.R."/>
            <person name="Prohaska S."/>
            <person name="Pruitt K."/>
            <person name="Puig M."/>
            <person name="Quesneville H."/>
            <person name="Ram K.R."/>
            <person name="Rand D."/>
            <person name="Rasmussen M.D."/>
            <person name="Reed L.K."/>
            <person name="Reenan R."/>
            <person name="Reily A."/>
            <person name="Remington K.A."/>
            <person name="Rieger T.T."/>
            <person name="Ritchie M.G."/>
            <person name="Robin C."/>
            <person name="Rogers Y.H."/>
            <person name="Rohde C."/>
            <person name="Rozas J."/>
            <person name="Rubenfield M.J."/>
            <person name="Ruiz A."/>
            <person name="Russo S."/>
            <person name="Salzberg S.L."/>
            <person name="Sanchez-Gracia A."/>
            <person name="Saranga D.J."/>
            <person name="Sato H."/>
            <person name="Schaeffer S.W."/>
            <person name="Schatz M.C."/>
            <person name="Schlenke T."/>
            <person name="Schwartz R."/>
            <person name="Segarra C."/>
            <person name="Singh R.S."/>
            <person name="Sirot L."/>
            <person name="Sirota M."/>
            <person name="Sisneros N.B."/>
            <person name="Smith C.D."/>
            <person name="Smith T.F."/>
            <person name="Spieth J."/>
            <person name="Stage D.E."/>
            <person name="Stark A."/>
            <person name="Stephan W."/>
            <person name="Strausberg R.L."/>
            <person name="Strempel S."/>
            <person name="Sturgill D."/>
            <person name="Sutton G."/>
            <person name="Sutton G.G."/>
            <person name="Tao W."/>
            <person name="Teichmann S."/>
            <person name="Tobari Y.N."/>
            <person name="Tomimura Y."/>
            <person name="Tsolas J.M."/>
            <person name="Valente V.L."/>
            <person name="Venter E."/>
            <person name="Venter J.C."/>
            <person name="Vicario S."/>
            <person name="Vieira F.G."/>
            <person name="Vilella A.J."/>
            <person name="Villasante A."/>
            <person name="Walenz B."/>
            <person name="Wang J."/>
            <person name="Wasserman M."/>
            <person name="Watts T."/>
            <person name="Wilson D."/>
            <person name="Wilson R.K."/>
            <person name="Wing R.A."/>
            <person name="Wolfner M.F."/>
            <person name="Wong A."/>
            <person name="Wong G.K."/>
            <person name="Wu C.I."/>
            <person name="Wu G."/>
            <person name="Yamamoto D."/>
            <person name="Yang H.P."/>
            <person name="Yang S.P."/>
            <person name="Yorke J.A."/>
            <person name="Yoshida K."/>
            <person name="Zdobnov E."/>
            <person name="Zhang P."/>
            <person name="Zhang Y."/>
            <person name="Zimin A.V."/>
            <person name="Baldwin J."/>
            <person name="Abdouelleil A."/>
            <person name="Abdulkadir J."/>
            <person name="Abebe A."/>
            <person name="Abera B."/>
            <person name="Abreu J."/>
            <person name="Acer S.C."/>
            <person name="Aftuck L."/>
            <person name="Alexander A."/>
            <person name="An P."/>
            <person name="Anderson E."/>
            <person name="Anderson S."/>
            <person name="Arachi H."/>
            <person name="Azer M."/>
            <person name="Bachantsang P."/>
            <person name="Barry A."/>
            <person name="Bayul T."/>
            <person name="Berlin A."/>
            <person name="Bessette D."/>
            <person name="Bloom T."/>
            <person name="Blye J."/>
            <person name="Boguslavskiy L."/>
            <person name="Bonnet C."/>
            <person name="Boukhgalter B."/>
            <person name="Bourzgui I."/>
            <person name="Brown A."/>
            <person name="Cahill P."/>
            <person name="Channer S."/>
            <person name="Cheshatsang Y."/>
            <person name="Chuda L."/>
            <person name="Citroen M."/>
            <person name="Collymore A."/>
            <person name="Cooke P."/>
            <person name="Costello M."/>
            <person name="D'Aco K."/>
            <person name="Daza R."/>
            <person name="De Haan G."/>
            <person name="DeGray S."/>
            <person name="DeMaso C."/>
            <person name="Dhargay N."/>
            <person name="Dooley K."/>
            <person name="Dooley E."/>
            <person name="Doricent M."/>
            <person name="Dorje P."/>
            <person name="Dorjee K."/>
            <person name="Dupes A."/>
            <person name="Elong R."/>
            <person name="Falk J."/>
            <person name="Farina A."/>
            <person name="Faro S."/>
            <person name="Ferguson D."/>
            <person name="Fisher S."/>
            <person name="Foley C.D."/>
            <person name="Franke A."/>
            <person name="Friedrich D."/>
            <person name="Gadbois L."/>
            <person name="Gearin G."/>
            <person name="Gearin C.R."/>
            <person name="Giannoukos G."/>
            <person name="Goode T."/>
            <person name="Graham J."/>
            <person name="Grandbois E."/>
            <person name="Grewal S."/>
            <person name="Gyaltsen K."/>
            <person name="Hafez N."/>
            <person name="Hagos B."/>
            <person name="Hall J."/>
            <person name="Henson C."/>
            <person name="Hollinger A."/>
            <person name="Honan T."/>
            <person name="Huard M.D."/>
            <person name="Hughes L."/>
            <person name="Hurhula B."/>
            <person name="Husby M.E."/>
            <person name="Kamat A."/>
            <person name="Kanga B."/>
            <person name="Kashin S."/>
            <person name="Khazanovich D."/>
            <person name="Kisner P."/>
            <person name="Lance K."/>
            <person name="Lara M."/>
            <person name="Lee W."/>
            <person name="Lennon N."/>
            <person name="Letendre F."/>
            <person name="LeVine R."/>
            <person name="Lipovsky A."/>
            <person name="Liu X."/>
            <person name="Liu J."/>
            <person name="Liu S."/>
            <person name="Lokyitsang T."/>
            <person name="Lokyitsang Y."/>
            <person name="Lubonja R."/>
            <person name="Lui A."/>
            <person name="MacDonald P."/>
            <person name="Magnisalis V."/>
            <person name="Maru K."/>
            <person name="Matthews C."/>
            <person name="McCusker W."/>
            <person name="McDonough S."/>
            <person name="Mehta T."/>
            <person name="Meldrim J."/>
            <person name="Meneus L."/>
            <person name="Mihai O."/>
            <person name="Mihalev A."/>
            <person name="Mihova T."/>
            <person name="Mittelman R."/>
            <person name="Mlenga V."/>
            <person name="Montmayeur A."/>
            <person name="Mulrain L."/>
            <person name="Navidi A."/>
            <person name="Naylor J."/>
            <person name="Negash T."/>
            <person name="Nguyen T."/>
            <person name="Nguyen N."/>
            <person name="Nicol R."/>
            <person name="Norbu C."/>
            <person name="Norbu N."/>
            <person name="Novod N."/>
            <person name="O'Neill B."/>
            <person name="Osman S."/>
            <person name="Markiewicz E."/>
            <person name="Oyono O.L."/>
            <person name="Patti C."/>
            <person name="Phunkhang P."/>
            <person name="Pierre F."/>
            <person name="Priest M."/>
            <person name="Raghuraman S."/>
            <person name="Rege F."/>
            <person name="Reyes R."/>
            <person name="Rise C."/>
            <person name="Rogov P."/>
            <person name="Ross K."/>
            <person name="Ryan E."/>
            <person name="Settipalli S."/>
            <person name="Shea T."/>
            <person name="Sherpa N."/>
            <person name="Shi L."/>
            <person name="Shih D."/>
            <person name="Sparrow T."/>
            <person name="Spaulding J."/>
            <person name="Stalker J."/>
            <person name="Stange-Thomann N."/>
            <person name="Stavropoulos S."/>
            <person name="Stone C."/>
            <person name="Strader C."/>
            <person name="Tesfaye S."/>
            <person name="Thomson T."/>
            <person name="Thoulutsang Y."/>
            <person name="Thoulutsang D."/>
            <person name="Topham K."/>
            <person name="Topping I."/>
            <person name="Tsamla T."/>
            <person name="Vassiliev H."/>
            <person name="Vo A."/>
            <person name="Wangchuk T."/>
            <person name="Wangdi T."/>
            <person name="Weiand M."/>
            <person name="Wilkinson J."/>
            <person name="Wilson A."/>
            <person name="Yadav S."/>
            <person name="Young G."/>
            <person name="Yu Q."/>
            <person name="Zembek L."/>
            <person name="Zhong D."/>
            <person name="Zimmer A."/>
            <person name="Zwirko Z."/>
            <person name="Jaffe D.B."/>
            <person name="Alvarez P."/>
            <person name="Brockman W."/>
            <person name="Butler J."/>
            <person name="Chin C."/>
            <person name="Gnerre S."/>
            <person name="Grabherr M."/>
            <person name="Kleber M."/>
            <person name="Mauceli E."/>
            <person name="MacCallum I."/>
        </authorList>
    </citation>
    <scope>NUCLEOTIDE SEQUENCE [LARGE SCALE GENOMIC DNA]</scope>
    <source>
        <strain evidence="3">Tai18E2 / Tucson 14021-0261.01</strain>
    </source>
</reference>
<gene>
    <name evidence="2" type="primary">Dyak\GE24347</name>
    <name evidence="2" type="synonym">dyak_GLEANR_8050</name>
    <name evidence="2" type="synonym">GE24347</name>
    <name evidence="2" type="ORF">Dyak_GE24347</name>
</gene>
<name>B4PRJ4_DROYA</name>
<organism evidence="2 3">
    <name type="scientific">Drosophila yakuba</name>
    <name type="common">Fruit fly</name>
    <dbReference type="NCBI Taxonomy" id="7245"/>
    <lineage>
        <taxon>Eukaryota</taxon>
        <taxon>Metazoa</taxon>
        <taxon>Ecdysozoa</taxon>
        <taxon>Arthropoda</taxon>
        <taxon>Hexapoda</taxon>
        <taxon>Insecta</taxon>
        <taxon>Pterygota</taxon>
        <taxon>Neoptera</taxon>
        <taxon>Endopterygota</taxon>
        <taxon>Diptera</taxon>
        <taxon>Brachycera</taxon>
        <taxon>Muscomorpha</taxon>
        <taxon>Ephydroidea</taxon>
        <taxon>Drosophilidae</taxon>
        <taxon>Drosophila</taxon>
        <taxon>Sophophora</taxon>
    </lineage>
</organism>
<evidence type="ECO:0000313" key="2">
    <source>
        <dbReference type="EMBL" id="EDW97394.2"/>
    </source>
</evidence>
<evidence type="ECO:0000256" key="1">
    <source>
        <dbReference type="SAM" id="MobiDB-lite"/>
    </source>
</evidence>
<reference evidence="2 3" key="2">
    <citation type="journal article" date="2007" name="PLoS Biol.">
        <title>Principles of genome evolution in the Drosophila melanogaster species group.</title>
        <authorList>
            <person name="Ranz J.M."/>
            <person name="Maurin D."/>
            <person name="Chan Y.S."/>
            <person name="von Grotthuss M."/>
            <person name="Hillier L.W."/>
            <person name="Roote J."/>
            <person name="Ashburner M."/>
            <person name="Bergman C.M."/>
        </authorList>
    </citation>
    <scope>NUCLEOTIDE SEQUENCE [LARGE SCALE GENOMIC DNA]</scope>
    <source>
        <strain evidence="3">Tai18E2 / Tucson 14021-0261.01</strain>
    </source>
</reference>
<accession>B4PRJ4</accession>
<dbReference type="KEGG" id="dya:Dyak_GE24347"/>
<protein>
    <submittedName>
        <fullName evidence="2">Uncharacterized protein</fullName>
    </submittedName>
</protein>
<feature type="region of interest" description="Disordered" evidence="1">
    <location>
        <begin position="127"/>
        <end position="188"/>
    </location>
</feature>
<evidence type="ECO:0000313" key="3">
    <source>
        <dbReference type="Proteomes" id="UP000002282"/>
    </source>
</evidence>
<dbReference type="OrthoDB" id="7850641at2759"/>
<dbReference type="AlphaFoldDB" id="B4PRJ4"/>